<dbReference type="SUPFAM" id="SSF100950">
    <property type="entry name" value="NagB/RpiA/CoA transferase-like"/>
    <property type="match status" value="1"/>
</dbReference>
<dbReference type="PANTHER" id="PTHR34294">
    <property type="entry name" value="TRANSCRIPTIONAL REGULATOR-RELATED"/>
    <property type="match status" value="1"/>
</dbReference>
<protein>
    <submittedName>
        <fullName evidence="6">RNA polymerase subunit sigma-70</fullName>
    </submittedName>
</protein>
<dbReference type="GO" id="GO:0030246">
    <property type="term" value="F:carbohydrate binding"/>
    <property type="evidence" value="ECO:0007669"/>
    <property type="project" value="InterPro"/>
</dbReference>
<feature type="domain" description="HTH crp-type" evidence="5">
    <location>
        <begin position="1"/>
        <end position="58"/>
    </location>
</feature>
<dbReference type="InterPro" id="IPR051054">
    <property type="entry name" value="SorC_transcr_regulators"/>
</dbReference>
<dbReference type="SUPFAM" id="SSF88659">
    <property type="entry name" value="Sigma3 and sigma4 domains of RNA polymerase sigma factors"/>
    <property type="match status" value="1"/>
</dbReference>
<comment type="caution">
    <text evidence="6">The sequence shown here is derived from an EMBL/GenBank/DDBJ whole genome shotgun (WGS) entry which is preliminary data.</text>
</comment>
<evidence type="ECO:0000313" key="6">
    <source>
        <dbReference type="EMBL" id="OPA75166.1"/>
    </source>
</evidence>
<dbReference type="InterPro" id="IPR007324">
    <property type="entry name" value="Sugar-bd_dom_put"/>
</dbReference>
<accession>A0A1T2X648</accession>
<dbReference type="InterPro" id="IPR037171">
    <property type="entry name" value="NagB/RpiA_transferase-like"/>
</dbReference>
<evidence type="ECO:0000313" key="7">
    <source>
        <dbReference type="Proteomes" id="UP000190188"/>
    </source>
</evidence>
<comment type="similarity">
    <text evidence="1">Belongs to the SorC transcriptional regulatory family.</text>
</comment>
<dbReference type="STRING" id="1324314.BVG16_21400"/>
<keyword evidence="2" id="KW-0805">Transcription regulation</keyword>
<evidence type="ECO:0000256" key="2">
    <source>
        <dbReference type="ARBA" id="ARBA00023015"/>
    </source>
</evidence>
<dbReference type="Pfam" id="PF13545">
    <property type="entry name" value="HTH_Crp_2"/>
    <property type="match status" value="1"/>
</dbReference>
<dbReference type="Gene3D" id="1.10.10.60">
    <property type="entry name" value="Homeodomain-like"/>
    <property type="match status" value="1"/>
</dbReference>
<dbReference type="GO" id="GO:0003677">
    <property type="term" value="F:DNA binding"/>
    <property type="evidence" value="ECO:0007669"/>
    <property type="project" value="UniProtKB-KW"/>
</dbReference>
<evidence type="ECO:0000256" key="4">
    <source>
        <dbReference type="ARBA" id="ARBA00023163"/>
    </source>
</evidence>
<dbReference type="OrthoDB" id="58802at2"/>
<keyword evidence="7" id="KW-1185">Reference proteome</keyword>
<dbReference type="Gene3D" id="3.40.50.1360">
    <property type="match status" value="1"/>
</dbReference>
<dbReference type="PANTHER" id="PTHR34294:SF1">
    <property type="entry name" value="TRANSCRIPTIONAL REGULATOR LSRR"/>
    <property type="match status" value="1"/>
</dbReference>
<dbReference type="Pfam" id="PF04198">
    <property type="entry name" value="Sugar-bind"/>
    <property type="match status" value="1"/>
</dbReference>
<organism evidence="6 7">
    <name type="scientific">Paenibacillus selenitireducens</name>
    <dbReference type="NCBI Taxonomy" id="1324314"/>
    <lineage>
        <taxon>Bacteria</taxon>
        <taxon>Bacillati</taxon>
        <taxon>Bacillota</taxon>
        <taxon>Bacilli</taxon>
        <taxon>Bacillales</taxon>
        <taxon>Paenibacillaceae</taxon>
        <taxon>Paenibacillus</taxon>
    </lineage>
</organism>
<dbReference type="AlphaFoldDB" id="A0A1T2X648"/>
<dbReference type="PROSITE" id="PS51063">
    <property type="entry name" value="HTH_CRP_2"/>
    <property type="match status" value="1"/>
</dbReference>
<proteinExistence type="inferred from homology"/>
<keyword evidence="3" id="KW-0238">DNA-binding</keyword>
<dbReference type="InterPro" id="IPR012318">
    <property type="entry name" value="HTH_CRP"/>
</dbReference>
<sequence length="334" mass="38179">MDQDKVKKMIEAAKMYYFKDYSQQDIADKLGVSRPTVSRFLQQAKEDGFVQIRIMDPSEDTENLAYRLKQKYNLAKVIVVSVPHYEENLIREYLAEDTALYLDEIIKDDDSLVLAWGQLMHQIAKKLHHKHVNHVSIVQMLGGFTHLEDNRYQSEILHLFAQALDSHPYFLPLPAIVDHVLVKQAMESDKYIRKILEMGKQANIALFTVDTSHSDSAFLQSDYFSNEDRTEIKLKSAGYIGTRFYDKNGQLCLSELSTRMIGLELEELKRKERSILVAGGAEKVEAIYGALNGRFANVLITDQLTAKSLLEKDQELNSRIDPSNAFPLSGIPLY</sequence>
<name>A0A1T2X648_9BACL</name>
<dbReference type="Proteomes" id="UP000190188">
    <property type="component" value="Unassembled WGS sequence"/>
</dbReference>
<evidence type="ECO:0000256" key="3">
    <source>
        <dbReference type="ARBA" id="ARBA00023125"/>
    </source>
</evidence>
<gene>
    <name evidence="6" type="ORF">BVG16_21400</name>
</gene>
<reference evidence="6 7" key="1">
    <citation type="submission" date="2017-01" db="EMBL/GenBank/DDBJ databases">
        <title>Genome analysis of Paenibacillus selenitrireducens ES3-24.</title>
        <authorList>
            <person name="Xu D."/>
            <person name="Yao R."/>
            <person name="Zheng S."/>
        </authorList>
    </citation>
    <scope>NUCLEOTIDE SEQUENCE [LARGE SCALE GENOMIC DNA]</scope>
    <source>
        <strain evidence="6 7">ES3-24</strain>
    </source>
</reference>
<dbReference type="RefSeq" id="WP_078501239.1">
    <property type="nucleotide sequence ID" value="NZ_MSZX01000009.1"/>
</dbReference>
<evidence type="ECO:0000259" key="5">
    <source>
        <dbReference type="PROSITE" id="PS51063"/>
    </source>
</evidence>
<dbReference type="InterPro" id="IPR013324">
    <property type="entry name" value="RNA_pol_sigma_r3/r4-like"/>
</dbReference>
<dbReference type="GO" id="GO:0006355">
    <property type="term" value="P:regulation of DNA-templated transcription"/>
    <property type="evidence" value="ECO:0007669"/>
    <property type="project" value="InterPro"/>
</dbReference>
<keyword evidence="4" id="KW-0804">Transcription</keyword>
<dbReference type="EMBL" id="MSZX01000009">
    <property type="protein sequence ID" value="OPA75166.1"/>
    <property type="molecule type" value="Genomic_DNA"/>
</dbReference>
<evidence type="ECO:0000256" key="1">
    <source>
        <dbReference type="ARBA" id="ARBA00010466"/>
    </source>
</evidence>